<comment type="caution">
    <text evidence="1">The sequence shown here is derived from an EMBL/GenBank/DDBJ whole genome shotgun (WGS) entry which is preliminary data.</text>
</comment>
<accession>A0ABW4G069</accession>
<reference evidence="2" key="1">
    <citation type="journal article" date="2019" name="Int. J. Syst. Evol. Microbiol.">
        <title>The Global Catalogue of Microorganisms (GCM) 10K type strain sequencing project: providing services to taxonomists for standard genome sequencing and annotation.</title>
        <authorList>
            <consortium name="The Broad Institute Genomics Platform"/>
            <consortium name="The Broad Institute Genome Sequencing Center for Infectious Disease"/>
            <person name="Wu L."/>
            <person name="Ma J."/>
        </authorList>
    </citation>
    <scope>NUCLEOTIDE SEQUENCE [LARGE SCALE GENOMIC DNA]</scope>
    <source>
        <strain evidence="2">JCM 12165</strain>
    </source>
</reference>
<dbReference type="RefSeq" id="WP_343975700.1">
    <property type="nucleotide sequence ID" value="NZ_BAAAJG010000008.1"/>
</dbReference>
<evidence type="ECO:0000313" key="1">
    <source>
        <dbReference type="EMBL" id="MFD1534742.1"/>
    </source>
</evidence>
<organism evidence="1 2">
    <name type="scientific">Pseudonocardia aurantiaca</name>
    <dbReference type="NCBI Taxonomy" id="75290"/>
    <lineage>
        <taxon>Bacteria</taxon>
        <taxon>Bacillati</taxon>
        <taxon>Actinomycetota</taxon>
        <taxon>Actinomycetes</taxon>
        <taxon>Pseudonocardiales</taxon>
        <taxon>Pseudonocardiaceae</taxon>
        <taxon>Pseudonocardia</taxon>
    </lineage>
</organism>
<evidence type="ECO:0000313" key="2">
    <source>
        <dbReference type="Proteomes" id="UP001597145"/>
    </source>
</evidence>
<dbReference type="Proteomes" id="UP001597145">
    <property type="component" value="Unassembled WGS sequence"/>
</dbReference>
<keyword evidence="2" id="KW-1185">Reference proteome</keyword>
<dbReference type="EMBL" id="JBHUCP010000043">
    <property type="protein sequence ID" value="MFD1534742.1"/>
    <property type="molecule type" value="Genomic_DNA"/>
</dbReference>
<gene>
    <name evidence="1" type="ORF">ACFSCY_35520</name>
</gene>
<evidence type="ECO:0008006" key="3">
    <source>
        <dbReference type="Google" id="ProtNLM"/>
    </source>
</evidence>
<name>A0ABW4G069_9PSEU</name>
<sequence>MGLTTEALEPIVGAWASRGRTVARRGEPSITIEGTDVYEWLDGGLFLLHYADVRVAGEQVSALEVIGEPDGDGLLMRSFDNGGRTGTMRATVDDRGVWTFAGETERARLTVAPDGRTMAATWERRVGDGWGHWMDMEFTRAR</sequence>
<proteinExistence type="predicted"/>
<protein>
    <recommendedName>
        <fullName evidence="3">DUF1579 domain-containing protein</fullName>
    </recommendedName>
</protein>